<dbReference type="OrthoDB" id="2079759at2"/>
<evidence type="ECO:0000313" key="2">
    <source>
        <dbReference type="Proteomes" id="UP000016860"/>
    </source>
</evidence>
<evidence type="ECO:0000313" key="1">
    <source>
        <dbReference type="EMBL" id="EPR11499.1"/>
    </source>
</evidence>
<comment type="caution">
    <text evidence="1">The sequence shown here is derived from an EMBL/GenBank/DDBJ whole genome shotgun (WGS) entry which is preliminary data.</text>
</comment>
<dbReference type="AlphaFoldDB" id="U4R218"/>
<organism evidence="1 2">
    <name type="scientific">Ruminiclostridium papyrosolvens C7</name>
    <dbReference type="NCBI Taxonomy" id="1330534"/>
    <lineage>
        <taxon>Bacteria</taxon>
        <taxon>Bacillati</taxon>
        <taxon>Bacillota</taxon>
        <taxon>Clostridia</taxon>
        <taxon>Eubacteriales</taxon>
        <taxon>Oscillospiraceae</taxon>
        <taxon>Ruminiclostridium</taxon>
    </lineage>
</organism>
<accession>U4R218</accession>
<name>U4R218_9FIRM</name>
<reference evidence="1 2" key="1">
    <citation type="journal article" date="2013" name="Genome Announc.">
        <title>Draft Genome Sequence of the Cellulolytic Bacterium Clostridium papyrosolvens C7 (ATCC 700395).</title>
        <authorList>
            <person name="Zepeda V."/>
            <person name="Dassa B."/>
            <person name="Borovok I."/>
            <person name="Lamed R."/>
            <person name="Bayer E.A."/>
            <person name="Cate J.H."/>
        </authorList>
    </citation>
    <scope>NUCLEOTIDE SEQUENCE [LARGE SCALE GENOMIC DNA]</scope>
    <source>
        <strain evidence="1 2">C7</strain>
    </source>
</reference>
<gene>
    <name evidence="1" type="ORF">L323_11895</name>
</gene>
<proteinExistence type="predicted"/>
<dbReference type="RefSeq" id="WP_020815876.1">
    <property type="nucleotide sequence ID" value="NZ_ATAY01000039.1"/>
</dbReference>
<dbReference type="STRING" id="1330534.L323_11895"/>
<sequence>MHYIINMSGGNSCQYVTWEKESGGLGVHSGNYFSDNYIGAKENFAVRTGILRKSKLLSETEMMERTMLSVYMTVLAVMGHIIGQI</sequence>
<dbReference type="EMBL" id="ATAY01000039">
    <property type="protein sequence ID" value="EPR11499.1"/>
    <property type="molecule type" value="Genomic_DNA"/>
</dbReference>
<protein>
    <submittedName>
        <fullName evidence="1">Uncharacterized protein</fullName>
    </submittedName>
</protein>
<dbReference type="Proteomes" id="UP000016860">
    <property type="component" value="Unassembled WGS sequence"/>
</dbReference>
<dbReference type="PATRIC" id="fig|1330534.3.peg.2375"/>